<dbReference type="SUPFAM" id="SSF53850">
    <property type="entry name" value="Periplasmic binding protein-like II"/>
    <property type="match status" value="1"/>
</dbReference>
<evidence type="ECO:0000256" key="2">
    <source>
        <dbReference type="ARBA" id="ARBA00022448"/>
    </source>
</evidence>
<protein>
    <submittedName>
        <fullName evidence="5">Sugar-binding protein</fullName>
    </submittedName>
</protein>
<dbReference type="PANTHER" id="PTHR30061">
    <property type="entry name" value="MALTOSE-BINDING PERIPLASMIC PROTEIN"/>
    <property type="match status" value="1"/>
</dbReference>
<reference evidence="5 6" key="1">
    <citation type="submission" date="2015-10" db="EMBL/GenBank/DDBJ databases">
        <title>Draft genome sequence of Streptomyces sp. RV15, isolated from a marine sponge.</title>
        <authorList>
            <person name="Ruckert C."/>
            <person name="Abdelmohsen U.R."/>
            <person name="Winkler A."/>
            <person name="Hentschel U."/>
            <person name="Kalinowski J."/>
            <person name="Kampfer P."/>
            <person name="Glaeser S."/>
        </authorList>
    </citation>
    <scope>NUCLEOTIDE SEQUENCE [LARGE SCALE GENOMIC DNA]</scope>
    <source>
        <strain evidence="5 6">RV15</strain>
    </source>
</reference>
<dbReference type="PROSITE" id="PS51257">
    <property type="entry name" value="PROKAR_LIPOPROTEIN"/>
    <property type="match status" value="1"/>
</dbReference>
<dbReference type="GO" id="GO:0055052">
    <property type="term" value="C:ATP-binding cassette (ABC) transporter complex, substrate-binding subunit-containing"/>
    <property type="evidence" value="ECO:0007669"/>
    <property type="project" value="TreeGrafter"/>
</dbReference>
<evidence type="ECO:0000256" key="1">
    <source>
        <dbReference type="ARBA" id="ARBA00008520"/>
    </source>
</evidence>
<comment type="caution">
    <text evidence="5">The sequence shown here is derived from an EMBL/GenBank/DDBJ whole genome shotgun (WGS) entry which is preliminary data.</text>
</comment>
<name>A0A124IE90_9ACTN</name>
<evidence type="ECO:0000256" key="4">
    <source>
        <dbReference type="SAM" id="SignalP"/>
    </source>
</evidence>
<dbReference type="Gene3D" id="3.40.190.10">
    <property type="entry name" value="Periplasmic binding protein-like II"/>
    <property type="match status" value="1"/>
</dbReference>
<dbReference type="RefSeq" id="WP_067027599.1">
    <property type="nucleotide sequence ID" value="NZ_KQ949096.1"/>
</dbReference>
<dbReference type="AlphaFoldDB" id="A0A124IE90"/>
<dbReference type="GO" id="GO:0042956">
    <property type="term" value="P:maltodextrin transmembrane transport"/>
    <property type="evidence" value="ECO:0007669"/>
    <property type="project" value="TreeGrafter"/>
</dbReference>
<evidence type="ECO:0000313" key="6">
    <source>
        <dbReference type="Proteomes" id="UP000053260"/>
    </source>
</evidence>
<dbReference type="STRING" id="909626.AQJ91_29525"/>
<accession>A0A124IE90</accession>
<gene>
    <name evidence="5" type="ORF">AQJ91_29525</name>
</gene>
<dbReference type="Proteomes" id="UP000053260">
    <property type="component" value="Unassembled WGS sequence"/>
</dbReference>
<keyword evidence="2" id="KW-0813">Transport</keyword>
<feature type="signal peptide" evidence="4">
    <location>
        <begin position="1"/>
        <end position="28"/>
    </location>
</feature>
<dbReference type="EMBL" id="LMXB01000074">
    <property type="protein sequence ID" value="KUO17542.1"/>
    <property type="molecule type" value="Genomic_DNA"/>
</dbReference>
<dbReference type="GO" id="GO:1901982">
    <property type="term" value="F:maltose binding"/>
    <property type="evidence" value="ECO:0007669"/>
    <property type="project" value="TreeGrafter"/>
</dbReference>
<evidence type="ECO:0000313" key="5">
    <source>
        <dbReference type="EMBL" id="KUO17542.1"/>
    </source>
</evidence>
<dbReference type="PANTHER" id="PTHR30061:SF50">
    <property type="entry name" value="MALTOSE_MALTODEXTRIN-BINDING PERIPLASMIC PROTEIN"/>
    <property type="match status" value="1"/>
</dbReference>
<organism evidence="5 6">
    <name type="scientific">Streptomyces dysideae</name>
    <dbReference type="NCBI Taxonomy" id="909626"/>
    <lineage>
        <taxon>Bacteria</taxon>
        <taxon>Bacillati</taxon>
        <taxon>Actinomycetota</taxon>
        <taxon>Actinomycetes</taxon>
        <taxon>Kitasatosporales</taxon>
        <taxon>Streptomycetaceae</taxon>
        <taxon>Streptomyces</taxon>
    </lineage>
</organism>
<dbReference type="InterPro" id="IPR006059">
    <property type="entry name" value="SBP"/>
</dbReference>
<sequence length="434" mass="46815">MVWRTRRLAEASVAVAAATALVAGCASGSGGSTSGASGDTLTLWTHNAGNSTELDVVKKIIKEFNGSQSKYKVKLQAFPQSDYNNSVVAAASARKLPCLLDVDGPNVPNWAWGGYLAPVDVSGSEVPLSDQLPSTVGRYKDKVYAFGFYDVSLTFFARKSVLNEYGIRIPTIDKPWTKAEFDSALAELKKSGKFDYPLEMGTGGLGEWYTYGYSPQLQSFGGDLIDRDGYKTASGTLDGKSSVEWATWFRSLVTKGYLSKKSGADPNKDFLAGKSAIQWDGSWNATKTAERLGDDLAIIPPVDFGNGPKIGGASWQWAMSSTCSNKAGAEAWLKFSRQTKYFVDYAKATSTIPATDAAVQQVDGYQPGGKFNVFVEFARKYAEVRPVTPAYPYISTEFQKATQDILAGADPEDALGQAAKDIDNNLKTNNYDAG</sequence>
<evidence type="ECO:0000256" key="3">
    <source>
        <dbReference type="ARBA" id="ARBA00022729"/>
    </source>
</evidence>
<keyword evidence="6" id="KW-1185">Reference proteome</keyword>
<keyword evidence="3 4" id="KW-0732">Signal</keyword>
<dbReference type="Pfam" id="PF13416">
    <property type="entry name" value="SBP_bac_8"/>
    <property type="match status" value="1"/>
</dbReference>
<dbReference type="OrthoDB" id="9762335at2"/>
<comment type="similarity">
    <text evidence="1">Belongs to the bacterial solute-binding protein 1 family.</text>
</comment>
<feature type="chain" id="PRO_5007174286" evidence="4">
    <location>
        <begin position="29"/>
        <end position="434"/>
    </location>
</feature>
<proteinExistence type="inferred from homology"/>
<dbReference type="GO" id="GO:0015768">
    <property type="term" value="P:maltose transport"/>
    <property type="evidence" value="ECO:0007669"/>
    <property type="project" value="TreeGrafter"/>
</dbReference>